<dbReference type="Pfam" id="PF13426">
    <property type="entry name" value="PAS_9"/>
    <property type="match status" value="1"/>
</dbReference>
<dbReference type="PANTHER" id="PTHR43711">
    <property type="entry name" value="TWO-COMPONENT HISTIDINE KINASE"/>
    <property type="match status" value="1"/>
</dbReference>
<dbReference type="InterPro" id="IPR050736">
    <property type="entry name" value="Sensor_HK_Regulatory"/>
</dbReference>
<evidence type="ECO:0000256" key="12">
    <source>
        <dbReference type="ARBA" id="ARBA00023012"/>
    </source>
</evidence>
<evidence type="ECO:0000256" key="4">
    <source>
        <dbReference type="ARBA" id="ARBA00022475"/>
    </source>
</evidence>
<dbReference type="InterPro" id="IPR005467">
    <property type="entry name" value="His_kinase_dom"/>
</dbReference>
<dbReference type="InterPro" id="IPR036890">
    <property type="entry name" value="HATPase_C_sf"/>
</dbReference>
<keyword evidence="9" id="KW-0418">Kinase</keyword>
<feature type="transmembrane region" description="Helical" evidence="15">
    <location>
        <begin position="133"/>
        <end position="155"/>
    </location>
</feature>
<feature type="transmembrane region" description="Helical" evidence="15">
    <location>
        <begin position="7"/>
        <end position="28"/>
    </location>
</feature>
<sequence>MEQSIIIGLLQNVAILLSFSMIYQNFWIKNEDSNSYTSKILTGIILGGISIVLMFTPWTLAPGISFDTRSVMLAISGLFFGPIPTIITIIIASLGRLIIGGDGLWMGLAVIISSGLIGLSWRKFRPNWKTNNYYFELLALGIIVHITMSVCTVFLPVDKILPTLTTIAIPLIFIYSPATMLLGVVMLKQYKNFQNSLAKLKLKESERRFTQVLESGNIVSLLLNNDGTINFCNNYLLEITGYTKEEILGKNWFDIFIQSPLKERIKKVFSQGRKIINIATNYENEILKKNGELLFISWYNITLNSSSDKAFSIASIGVNITDIKNHEKKLKEKNEELVKAKEFAEENNRLKSAFLANISHEIRTPMNAILGFSDLLKNPKLTDDKQKKFINIIEDSGKRMLNLISDIINISKIESGIIEMNISEVNINEEIENIYTLFKDDVEKNGNNFSYNNELPFNEALILTDNIKVYAIITNLIKNSIKFTTNGCIEFGYTIKNKTLEFYIKDSGIGISTEQQKLIFERFRQGSESLNRNYEGSGLGLAISKAYVEMLGGKIWVESEFSKGTTFYFSIDYNTSNTKI</sequence>
<evidence type="ECO:0000313" key="20">
    <source>
        <dbReference type="Proteomes" id="UP000198412"/>
    </source>
</evidence>
<dbReference type="InterPro" id="IPR036097">
    <property type="entry name" value="HisK_dim/P_sf"/>
</dbReference>
<evidence type="ECO:0000256" key="10">
    <source>
        <dbReference type="ARBA" id="ARBA00022840"/>
    </source>
</evidence>
<evidence type="ECO:0000256" key="9">
    <source>
        <dbReference type="ARBA" id="ARBA00022777"/>
    </source>
</evidence>
<dbReference type="PANTHER" id="PTHR43711:SF31">
    <property type="entry name" value="HISTIDINE KINASE"/>
    <property type="match status" value="1"/>
</dbReference>
<dbReference type="PROSITE" id="PS50112">
    <property type="entry name" value="PAS"/>
    <property type="match status" value="1"/>
</dbReference>
<comment type="catalytic activity">
    <reaction evidence="1">
        <text>ATP + protein L-histidine = ADP + protein N-phospho-L-histidine.</text>
        <dbReference type="EC" id="2.7.13.3"/>
    </reaction>
</comment>
<dbReference type="NCBIfam" id="TIGR00229">
    <property type="entry name" value="sensory_box"/>
    <property type="match status" value="1"/>
</dbReference>
<keyword evidence="10" id="KW-0067">ATP-binding</keyword>
<dbReference type="InterPro" id="IPR035965">
    <property type="entry name" value="PAS-like_dom_sf"/>
</dbReference>
<dbReference type="Gene3D" id="3.30.565.10">
    <property type="entry name" value="Histidine kinase-like ATPase, C-terminal domain"/>
    <property type="match status" value="1"/>
</dbReference>
<name>A0A238ZGR0_9FLAO</name>
<dbReference type="InterPro" id="IPR000014">
    <property type="entry name" value="PAS"/>
</dbReference>
<dbReference type="SMART" id="SM00387">
    <property type="entry name" value="HATPase_c"/>
    <property type="match status" value="1"/>
</dbReference>
<keyword evidence="14" id="KW-0175">Coiled coil</keyword>
<dbReference type="GO" id="GO:0005886">
    <property type="term" value="C:plasma membrane"/>
    <property type="evidence" value="ECO:0007669"/>
    <property type="project" value="UniProtKB-SubCell"/>
</dbReference>
<dbReference type="CDD" id="cd00082">
    <property type="entry name" value="HisKA"/>
    <property type="match status" value="1"/>
</dbReference>
<evidence type="ECO:0000256" key="6">
    <source>
        <dbReference type="ARBA" id="ARBA00022679"/>
    </source>
</evidence>
<dbReference type="SUPFAM" id="SSF55785">
    <property type="entry name" value="PYP-like sensor domain (PAS domain)"/>
    <property type="match status" value="1"/>
</dbReference>
<feature type="coiled-coil region" evidence="14">
    <location>
        <begin position="320"/>
        <end position="347"/>
    </location>
</feature>
<dbReference type="PRINTS" id="PR00344">
    <property type="entry name" value="BCTRLSENSOR"/>
</dbReference>
<dbReference type="CDD" id="cd00130">
    <property type="entry name" value="PAS"/>
    <property type="match status" value="1"/>
</dbReference>
<dbReference type="Gene3D" id="3.30.450.20">
    <property type="entry name" value="PAS domain"/>
    <property type="match status" value="1"/>
</dbReference>
<dbReference type="RefSeq" id="WP_089379543.1">
    <property type="nucleotide sequence ID" value="NZ_FZNX01000007.1"/>
</dbReference>
<keyword evidence="8" id="KW-0547">Nucleotide-binding</keyword>
<evidence type="ECO:0000259" key="17">
    <source>
        <dbReference type="PROSITE" id="PS50112"/>
    </source>
</evidence>
<evidence type="ECO:0000256" key="13">
    <source>
        <dbReference type="ARBA" id="ARBA00023136"/>
    </source>
</evidence>
<evidence type="ECO:0000313" key="19">
    <source>
        <dbReference type="EMBL" id="SNR82349.1"/>
    </source>
</evidence>
<evidence type="ECO:0000259" key="18">
    <source>
        <dbReference type="PROSITE" id="PS50113"/>
    </source>
</evidence>
<feature type="domain" description="Histidine kinase" evidence="16">
    <location>
        <begin position="357"/>
        <end position="575"/>
    </location>
</feature>
<dbReference type="OrthoDB" id="9813151at2"/>
<reference evidence="20" key="1">
    <citation type="submission" date="2017-06" db="EMBL/GenBank/DDBJ databases">
        <authorList>
            <person name="Varghese N."/>
            <person name="Submissions S."/>
        </authorList>
    </citation>
    <scope>NUCLEOTIDE SEQUENCE [LARGE SCALE GENOMIC DNA]</scope>
    <source>
        <strain evidence="20">DSM 27993</strain>
    </source>
</reference>
<evidence type="ECO:0000256" key="15">
    <source>
        <dbReference type="SAM" id="Phobius"/>
    </source>
</evidence>
<dbReference type="InterPro" id="IPR000700">
    <property type="entry name" value="PAS-assoc_C"/>
</dbReference>
<keyword evidence="4" id="KW-1003">Cell membrane</keyword>
<evidence type="ECO:0000256" key="2">
    <source>
        <dbReference type="ARBA" id="ARBA00004651"/>
    </source>
</evidence>
<evidence type="ECO:0000256" key="1">
    <source>
        <dbReference type="ARBA" id="ARBA00000085"/>
    </source>
</evidence>
<keyword evidence="7 15" id="KW-0812">Transmembrane</keyword>
<accession>A0A238ZGR0</accession>
<dbReference type="EMBL" id="FZNX01000007">
    <property type="protein sequence ID" value="SNR82349.1"/>
    <property type="molecule type" value="Genomic_DNA"/>
</dbReference>
<dbReference type="InterPro" id="IPR003661">
    <property type="entry name" value="HisK_dim/P_dom"/>
</dbReference>
<protein>
    <recommendedName>
        <fullName evidence="3">histidine kinase</fullName>
        <ecNumber evidence="3">2.7.13.3</ecNumber>
    </recommendedName>
</protein>
<keyword evidence="12" id="KW-0902">Two-component regulatory system</keyword>
<dbReference type="GO" id="GO:0005524">
    <property type="term" value="F:ATP binding"/>
    <property type="evidence" value="ECO:0007669"/>
    <property type="project" value="UniProtKB-KW"/>
</dbReference>
<keyword evidence="20" id="KW-1185">Reference proteome</keyword>
<evidence type="ECO:0000259" key="16">
    <source>
        <dbReference type="PROSITE" id="PS50109"/>
    </source>
</evidence>
<dbReference type="InterPro" id="IPR004358">
    <property type="entry name" value="Sig_transdc_His_kin-like_C"/>
</dbReference>
<dbReference type="GO" id="GO:0000155">
    <property type="term" value="F:phosphorelay sensor kinase activity"/>
    <property type="evidence" value="ECO:0007669"/>
    <property type="project" value="InterPro"/>
</dbReference>
<feature type="transmembrane region" description="Helical" evidence="15">
    <location>
        <begin position="104"/>
        <end position="121"/>
    </location>
</feature>
<evidence type="ECO:0000256" key="11">
    <source>
        <dbReference type="ARBA" id="ARBA00022989"/>
    </source>
</evidence>
<dbReference type="Gene3D" id="1.10.1760.20">
    <property type="match status" value="1"/>
</dbReference>
<dbReference type="CDD" id="cd16922">
    <property type="entry name" value="HATPase_EvgS-ArcB-TorS-like"/>
    <property type="match status" value="1"/>
</dbReference>
<dbReference type="Proteomes" id="UP000198412">
    <property type="component" value="Unassembled WGS sequence"/>
</dbReference>
<dbReference type="Pfam" id="PF07694">
    <property type="entry name" value="5TM-5TMR_LYT"/>
    <property type="match status" value="1"/>
</dbReference>
<gene>
    <name evidence="19" type="ORF">SAMN04488111_3284</name>
</gene>
<evidence type="ECO:0000256" key="7">
    <source>
        <dbReference type="ARBA" id="ARBA00022692"/>
    </source>
</evidence>
<evidence type="ECO:0000256" key="14">
    <source>
        <dbReference type="SAM" id="Coils"/>
    </source>
</evidence>
<dbReference type="FunFam" id="1.10.287.130:FF:000004">
    <property type="entry name" value="Ethylene receptor 1"/>
    <property type="match status" value="1"/>
</dbReference>
<evidence type="ECO:0000256" key="8">
    <source>
        <dbReference type="ARBA" id="ARBA00022741"/>
    </source>
</evidence>
<dbReference type="PROSITE" id="PS50109">
    <property type="entry name" value="HIS_KIN"/>
    <property type="match status" value="1"/>
</dbReference>
<comment type="subcellular location">
    <subcellularLocation>
        <location evidence="2">Cell membrane</location>
        <topology evidence="2">Multi-pass membrane protein</topology>
    </subcellularLocation>
</comment>
<keyword evidence="5" id="KW-0597">Phosphoprotein</keyword>
<keyword evidence="11 15" id="KW-1133">Transmembrane helix</keyword>
<dbReference type="AlphaFoldDB" id="A0A238ZGR0"/>
<dbReference type="SMART" id="SM00091">
    <property type="entry name" value="PAS"/>
    <property type="match status" value="1"/>
</dbReference>
<dbReference type="SMART" id="SM00388">
    <property type="entry name" value="HisKA"/>
    <property type="match status" value="1"/>
</dbReference>
<proteinExistence type="predicted"/>
<feature type="transmembrane region" description="Helical" evidence="15">
    <location>
        <begin position="167"/>
        <end position="187"/>
    </location>
</feature>
<feature type="domain" description="PAC" evidence="18">
    <location>
        <begin position="280"/>
        <end position="332"/>
    </location>
</feature>
<dbReference type="GO" id="GO:0071555">
    <property type="term" value="P:cell wall organization"/>
    <property type="evidence" value="ECO:0007669"/>
    <property type="project" value="InterPro"/>
</dbReference>
<dbReference type="Gene3D" id="1.10.287.130">
    <property type="match status" value="1"/>
</dbReference>
<dbReference type="SUPFAM" id="SSF55874">
    <property type="entry name" value="ATPase domain of HSP90 chaperone/DNA topoisomerase II/histidine kinase"/>
    <property type="match status" value="1"/>
</dbReference>
<dbReference type="PROSITE" id="PS50113">
    <property type="entry name" value="PAC"/>
    <property type="match status" value="1"/>
</dbReference>
<evidence type="ECO:0000256" key="5">
    <source>
        <dbReference type="ARBA" id="ARBA00022553"/>
    </source>
</evidence>
<dbReference type="Pfam" id="PF02518">
    <property type="entry name" value="HATPase_c"/>
    <property type="match status" value="1"/>
</dbReference>
<feature type="transmembrane region" description="Helical" evidence="15">
    <location>
        <begin position="40"/>
        <end position="61"/>
    </location>
</feature>
<organism evidence="19 20">
    <name type="scientific">Lutibacter flavus</name>
    <dbReference type="NCBI Taxonomy" id="691689"/>
    <lineage>
        <taxon>Bacteria</taxon>
        <taxon>Pseudomonadati</taxon>
        <taxon>Bacteroidota</taxon>
        <taxon>Flavobacteriia</taxon>
        <taxon>Flavobacteriales</taxon>
        <taxon>Flavobacteriaceae</taxon>
        <taxon>Lutibacter</taxon>
    </lineage>
</organism>
<dbReference type="FunFam" id="3.30.565.10:FF:000006">
    <property type="entry name" value="Sensor histidine kinase WalK"/>
    <property type="match status" value="1"/>
</dbReference>
<dbReference type="SUPFAM" id="SSF47384">
    <property type="entry name" value="Homodimeric domain of signal transducing histidine kinase"/>
    <property type="match status" value="1"/>
</dbReference>
<dbReference type="Pfam" id="PF00512">
    <property type="entry name" value="HisKA"/>
    <property type="match status" value="1"/>
</dbReference>
<keyword evidence="6" id="KW-0808">Transferase</keyword>
<dbReference type="InterPro" id="IPR003594">
    <property type="entry name" value="HATPase_dom"/>
</dbReference>
<dbReference type="EC" id="2.7.13.3" evidence="3"/>
<dbReference type="InterPro" id="IPR011620">
    <property type="entry name" value="Sig_transdc_His_kinase_LytS_TM"/>
</dbReference>
<feature type="transmembrane region" description="Helical" evidence="15">
    <location>
        <begin position="73"/>
        <end position="98"/>
    </location>
</feature>
<keyword evidence="13 15" id="KW-0472">Membrane</keyword>
<evidence type="ECO:0000256" key="3">
    <source>
        <dbReference type="ARBA" id="ARBA00012438"/>
    </source>
</evidence>
<feature type="domain" description="PAS" evidence="17">
    <location>
        <begin position="205"/>
        <end position="271"/>
    </location>
</feature>